<comment type="subcellular location">
    <subcellularLocation>
        <location evidence="1">Nucleus</location>
    </subcellularLocation>
</comment>
<dbReference type="PANTHER" id="PTHR33172:SF99">
    <property type="entry name" value="COLD INDUCED PROTEIN-LIKE"/>
    <property type="match status" value="1"/>
</dbReference>
<dbReference type="OrthoDB" id="1938584at2759"/>
<sequence>MEQENKHQSPFDMEEMRMNLPGRKGGLSIYYDGKSRTFQCVRDVHCLDDLKKQDRSINNENNTHVNDIQQQQMTSPCRPRSNTNLCGSPIIGL</sequence>
<dbReference type="AlphaFoldDB" id="A0A2U1M469"/>
<accession>A0A2U1M469</accession>
<comment type="caution">
    <text evidence="4">The sequence shown here is derived from an EMBL/GenBank/DDBJ whole genome shotgun (WGS) entry which is preliminary data.</text>
</comment>
<dbReference type="InterPro" id="IPR051992">
    <property type="entry name" value="OxStress_Response_Reg"/>
</dbReference>
<dbReference type="GO" id="GO:0005634">
    <property type="term" value="C:nucleus"/>
    <property type="evidence" value="ECO:0007669"/>
    <property type="project" value="UniProtKB-SubCell"/>
</dbReference>
<protein>
    <submittedName>
        <fullName evidence="4">Uncharacterized protein</fullName>
    </submittedName>
</protein>
<feature type="region of interest" description="Disordered" evidence="3">
    <location>
        <begin position="57"/>
        <end position="93"/>
    </location>
</feature>
<evidence type="ECO:0000256" key="1">
    <source>
        <dbReference type="ARBA" id="ARBA00004123"/>
    </source>
</evidence>
<dbReference type="STRING" id="35608.A0A2U1M469"/>
<organism evidence="4 5">
    <name type="scientific">Artemisia annua</name>
    <name type="common">Sweet wormwood</name>
    <dbReference type="NCBI Taxonomy" id="35608"/>
    <lineage>
        <taxon>Eukaryota</taxon>
        <taxon>Viridiplantae</taxon>
        <taxon>Streptophyta</taxon>
        <taxon>Embryophyta</taxon>
        <taxon>Tracheophyta</taxon>
        <taxon>Spermatophyta</taxon>
        <taxon>Magnoliopsida</taxon>
        <taxon>eudicotyledons</taxon>
        <taxon>Gunneridae</taxon>
        <taxon>Pentapetalae</taxon>
        <taxon>asterids</taxon>
        <taxon>campanulids</taxon>
        <taxon>Asterales</taxon>
        <taxon>Asteraceae</taxon>
        <taxon>Asteroideae</taxon>
        <taxon>Anthemideae</taxon>
        <taxon>Artemisiinae</taxon>
        <taxon>Artemisia</taxon>
    </lineage>
</organism>
<dbReference type="PANTHER" id="PTHR33172">
    <property type="entry name" value="OS08G0516900 PROTEIN"/>
    <property type="match status" value="1"/>
</dbReference>
<keyword evidence="2" id="KW-0539">Nucleus</keyword>
<name>A0A2U1M469_ARTAN</name>
<evidence type="ECO:0000256" key="2">
    <source>
        <dbReference type="ARBA" id="ARBA00023242"/>
    </source>
</evidence>
<evidence type="ECO:0000256" key="3">
    <source>
        <dbReference type="SAM" id="MobiDB-lite"/>
    </source>
</evidence>
<dbReference type="Proteomes" id="UP000245207">
    <property type="component" value="Unassembled WGS sequence"/>
</dbReference>
<reference evidence="4 5" key="1">
    <citation type="journal article" date="2018" name="Mol. Plant">
        <title>The genome of Artemisia annua provides insight into the evolution of Asteraceae family and artemisinin biosynthesis.</title>
        <authorList>
            <person name="Shen Q."/>
            <person name="Zhang L."/>
            <person name="Liao Z."/>
            <person name="Wang S."/>
            <person name="Yan T."/>
            <person name="Shi P."/>
            <person name="Liu M."/>
            <person name="Fu X."/>
            <person name="Pan Q."/>
            <person name="Wang Y."/>
            <person name="Lv Z."/>
            <person name="Lu X."/>
            <person name="Zhang F."/>
            <person name="Jiang W."/>
            <person name="Ma Y."/>
            <person name="Chen M."/>
            <person name="Hao X."/>
            <person name="Li L."/>
            <person name="Tang Y."/>
            <person name="Lv G."/>
            <person name="Zhou Y."/>
            <person name="Sun X."/>
            <person name="Brodelius P.E."/>
            <person name="Rose J.K.C."/>
            <person name="Tang K."/>
        </authorList>
    </citation>
    <scope>NUCLEOTIDE SEQUENCE [LARGE SCALE GENOMIC DNA]</scope>
    <source>
        <strain evidence="5">cv. Huhao1</strain>
        <tissue evidence="4">Leaf</tissue>
    </source>
</reference>
<dbReference type="EMBL" id="PKPP01006585">
    <property type="protein sequence ID" value="PWA56049.1"/>
    <property type="molecule type" value="Genomic_DNA"/>
</dbReference>
<gene>
    <name evidence="4" type="ORF">CTI12_AA421990</name>
</gene>
<feature type="compositionally biased region" description="Polar residues" evidence="3">
    <location>
        <begin position="58"/>
        <end position="86"/>
    </location>
</feature>
<dbReference type="GO" id="GO:0006950">
    <property type="term" value="P:response to stress"/>
    <property type="evidence" value="ECO:0007669"/>
    <property type="project" value="UniProtKB-ARBA"/>
</dbReference>
<proteinExistence type="predicted"/>
<keyword evidence="5" id="KW-1185">Reference proteome</keyword>
<evidence type="ECO:0000313" key="4">
    <source>
        <dbReference type="EMBL" id="PWA56049.1"/>
    </source>
</evidence>
<evidence type="ECO:0000313" key="5">
    <source>
        <dbReference type="Proteomes" id="UP000245207"/>
    </source>
</evidence>